<accession>A0A1S3J4A4</accession>
<dbReference type="RefSeq" id="XP_013405108.1">
    <property type="nucleotide sequence ID" value="XM_013549654.1"/>
</dbReference>
<gene>
    <name evidence="6" type="primary">LOC106169970</name>
    <name evidence="7" type="synonym">LOC106180073</name>
</gene>
<comment type="subunit">
    <text evidence="2">Heterohexamer of two PFD-alpha type and four PFD-beta type subunits.</text>
</comment>
<dbReference type="GeneID" id="106180073"/>
<dbReference type="RefSeq" id="XP_013419395.1">
    <property type="nucleotide sequence ID" value="XM_013563941.1"/>
</dbReference>
<dbReference type="GO" id="GO:0051082">
    <property type="term" value="F:unfolded protein binding"/>
    <property type="evidence" value="ECO:0007669"/>
    <property type="project" value="InterPro"/>
</dbReference>
<dbReference type="PANTHER" id="PTHR20903:SF0">
    <property type="entry name" value="PREFOLDIN SUBUNIT 1"/>
    <property type="match status" value="1"/>
</dbReference>
<reference evidence="6 7" key="1">
    <citation type="submission" date="2025-04" db="UniProtKB">
        <authorList>
            <consortium name="RefSeq"/>
        </authorList>
    </citation>
    <scope>IDENTIFICATION</scope>
    <source>
        <tissue evidence="6 7">Gonads</tissue>
    </source>
</reference>
<dbReference type="KEGG" id="lak:106180073"/>
<dbReference type="Gene3D" id="1.10.287.370">
    <property type="match status" value="1"/>
</dbReference>
<comment type="similarity">
    <text evidence="1">Belongs to the prefoldin subunit beta family.</text>
</comment>
<dbReference type="PANTHER" id="PTHR20903">
    <property type="entry name" value="PREFOLDIN SUBUNIT 1-RELATED"/>
    <property type="match status" value="1"/>
</dbReference>
<dbReference type="InterPro" id="IPR002777">
    <property type="entry name" value="PFD_beta-like"/>
</dbReference>
<protein>
    <submittedName>
        <fullName evidence="6 7">Prefoldin subunit 1</fullName>
    </submittedName>
</protein>
<evidence type="ECO:0000256" key="4">
    <source>
        <dbReference type="SAM" id="Coils"/>
    </source>
</evidence>
<dbReference type="OrthoDB" id="5242628at2759"/>
<evidence type="ECO:0000313" key="5">
    <source>
        <dbReference type="Proteomes" id="UP000085678"/>
    </source>
</evidence>
<dbReference type="Proteomes" id="UP000085678">
    <property type="component" value="Unplaced"/>
</dbReference>
<dbReference type="GO" id="GO:0044183">
    <property type="term" value="F:protein folding chaperone"/>
    <property type="evidence" value="ECO:0007669"/>
    <property type="project" value="TreeGrafter"/>
</dbReference>
<dbReference type="GO" id="GO:0016272">
    <property type="term" value="C:prefoldin complex"/>
    <property type="evidence" value="ECO:0007669"/>
    <property type="project" value="InterPro"/>
</dbReference>
<evidence type="ECO:0000256" key="3">
    <source>
        <dbReference type="ARBA" id="ARBA00023186"/>
    </source>
</evidence>
<evidence type="ECO:0000313" key="7">
    <source>
        <dbReference type="RefSeq" id="XP_013419395.1"/>
    </source>
</evidence>
<dbReference type="AlphaFoldDB" id="A0A1S3J4A4"/>
<dbReference type="STRING" id="7574.A0A1S3J4A4"/>
<dbReference type="SUPFAM" id="SSF46579">
    <property type="entry name" value="Prefoldin"/>
    <property type="match status" value="1"/>
</dbReference>
<feature type="coiled-coil region" evidence="4">
    <location>
        <begin position="80"/>
        <end position="114"/>
    </location>
</feature>
<keyword evidence="5" id="KW-1185">Reference proteome</keyword>
<dbReference type="KEGG" id="lak:106169970"/>
<keyword evidence="4" id="KW-0175">Coiled coil</keyword>
<dbReference type="OMA" id="REMIQQK"/>
<keyword evidence="3" id="KW-0143">Chaperone</keyword>
<dbReference type="CDD" id="cd23164">
    <property type="entry name" value="Prefoldin_1"/>
    <property type="match status" value="1"/>
</dbReference>
<dbReference type="GeneID" id="106169970"/>
<dbReference type="InterPro" id="IPR009053">
    <property type="entry name" value="Prefoldin"/>
</dbReference>
<evidence type="ECO:0000313" key="6">
    <source>
        <dbReference type="RefSeq" id="XP_013405108.1"/>
    </source>
</evidence>
<dbReference type="Pfam" id="PF01920">
    <property type="entry name" value="Prefoldin_2"/>
    <property type="match status" value="1"/>
</dbReference>
<sequence length="126" mass="14392">MASAGPAVDMELKKAFQDLQSKMIQTTQQLKMSDMQVEQLKRQIQHSKLVEQELKTLPEGVNTYEGVGRMFICQPVETIKSNLGEKVKNAEAKIKTIETNKQYLERSIKESEDNLRELVLSKTGRH</sequence>
<dbReference type="GO" id="GO:0005737">
    <property type="term" value="C:cytoplasm"/>
    <property type="evidence" value="ECO:0007669"/>
    <property type="project" value="TreeGrafter"/>
</dbReference>
<evidence type="ECO:0000256" key="2">
    <source>
        <dbReference type="ARBA" id="ARBA00011695"/>
    </source>
</evidence>
<organism evidence="5 6">
    <name type="scientific">Lingula anatina</name>
    <name type="common">Brachiopod</name>
    <name type="synonym">Lingula unguis</name>
    <dbReference type="NCBI Taxonomy" id="7574"/>
    <lineage>
        <taxon>Eukaryota</taxon>
        <taxon>Metazoa</taxon>
        <taxon>Spiralia</taxon>
        <taxon>Lophotrochozoa</taxon>
        <taxon>Brachiopoda</taxon>
        <taxon>Linguliformea</taxon>
        <taxon>Lingulata</taxon>
        <taxon>Lingulida</taxon>
        <taxon>Linguloidea</taxon>
        <taxon>Lingulidae</taxon>
        <taxon>Lingula</taxon>
    </lineage>
</organism>
<name>A0A1S3J4A4_LINAN</name>
<evidence type="ECO:0000256" key="1">
    <source>
        <dbReference type="ARBA" id="ARBA00008045"/>
    </source>
</evidence>
<proteinExistence type="inferred from homology"/>